<dbReference type="Gene3D" id="3.40.50.1820">
    <property type="entry name" value="alpha/beta hydrolase"/>
    <property type="match status" value="1"/>
</dbReference>
<dbReference type="InterPro" id="IPR002925">
    <property type="entry name" value="Dienelactn_hydro"/>
</dbReference>
<dbReference type="Proteomes" id="UP000886100">
    <property type="component" value="Unassembled WGS sequence"/>
</dbReference>
<keyword evidence="2" id="KW-0378">Hydrolase</keyword>
<dbReference type="SUPFAM" id="SSF53474">
    <property type="entry name" value="alpha/beta-Hydrolases"/>
    <property type="match status" value="1"/>
</dbReference>
<reference evidence="2" key="1">
    <citation type="journal article" date="2020" name="mSystems">
        <title>Genome- and Community-Level Interaction Insights into Carbon Utilization and Element Cycling Functions of Hydrothermarchaeota in Hydrothermal Sediment.</title>
        <authorList>
            <person name="Zhou Z."/>
            <person name="Liu Y."/>
            <person name="Xu W."/>
            <person name="Pan J."/>
            <person name="Luo Z.H."/>
            <person name="Li M."/>
        </authorList>
    </citation>
    <scope>NUCLEOTIDE SEQUENCE [LARGE SCALE GENOMIC DNA]</scope>
    <source>
        <strain evidence="2">HyVt-535</strain>
    </source>
</reference>
<organism evidence="2">
    <name type="scientific">Thiolapillus brandeum</name>
    <dbReference type="NCBI Taxonomy" id="1076588"/>
    <lineage>
        <taxon>Bacteria</taxon>
        <taxon>Pseudomonadati</taxon>
        <taxon>Pseudomonadota</taxon>
        <taxon>Gammaproteobacteria</taxon>
        <taxon>Chromatiales</taxon>
        <taxon>Sedimenticolaceae</taxon>
        <taxon>Thiolapillus</taxon>
    </lineage>
</organism>
<evidence type="ECO:0000313" key="2">
    <source>
        <dbReference type="EMBL" id="HHH13595.1"/>
    </source>
</evidence>
<dbReference type="InterPro" id="IPR029058">
    <property type="entry name" value="AB_hydrolase_fold"/>
</dbReference>
<comment type="caution">
    <text evidence="2">The sequence shown here is derived from an EMBL/GenBank/DDBJ whole genome shotgun (WGS) entry which is preliminary data.</text>
</comment>
<accession>A0A7C5IZG2</accession>
<proteinExistence type="predicted"/>
<dbReference type="PANTHER" id="PTHR22946">
    <property type="entry name" value="DIENELACTONE HYDROLASE DOMAIN-CONTAINING PROTEIN-RELATED"/>
    <property type="match status" value="1"/>
</dbReference>
<name>A0A7C5IZG2_9GAMM</name>
<dbReference type="EMBL" id="DROM01000308">
    <property type="protein sequence ID" value="HHH13595.1"/>
    <property type="molecule type" value="Genomic_DNA"/>
</dbReference>
<gene>
    <name evidence="2" type="ORF">ENJ98_05110</name>
</gene>
<dbReference type="GO" id="GO:0016787">
    <property type="term" value="F:hydrolase activity"/>
    <property type="evidence" value="ECO:0007669"/>
    <property type="project" value="UniProtKB-KW"/>
</dbReference>
<feature type="domain" description="Dienelactone hydrolase" evidence="1">
    <location>
        <begin position="19"/>
        <end position="197"/>
    </location>
</feature>
<dbReference type="InterPro" id="IPR050261">
    <property type="entry name" value="FrsA_esterase"/>
</dbReference>
<protein>
    <submittedName>
        <fullName evidence="2">Alpha/beta hydrolase</fullName>
    </submittedName>
</protein>
<sequence length="219" mass="23237">MEMETREVIVDSAGVPLPAFLTRPAGSRGLVIFVHGSGSSRFSTRNRFVADLLARAGLATLLFDLLTEEEGRLDAITAELRFDISLLTERTMGTLDWVAAELEFGPPGLFGASTGAAAALGAAAMRPDGVAAVVSRGGRPDLAIPLLPRVEAPTLFIVGELDTVVLELNRKAAAVMRAPWELAIVPGATHLFEEPGTLEQAAGLARDWFLRHLLPEATG</sequence>
<dbReference type="Pfam" id="PF01738">
    <property type="entry name" value="DLH"/>
    <property type="match status" value="1"/>
</dbReference>
<dbReference type="AlphaFoldDB" id="A0A7C5IZG2"/>
<evidence type="ECO:0000259" key="1">
    <source>
        <dbReference type="Pfam" id="PF01738"/>
    </source>
</evidence>